<evidence type="ECO:0000256" key="3">
    <source>
        <dbReference type="ARBA" id="ARBA00023163"/>
    </source>
</evidence>
<keyword evidence="2" id="KW-0238">DNA-binding</keyword>
<evidence type="ECO:0000313" key="6">
    <source>
        <dbReference type="Proteomes" id="UP000754710"/>
    </source>
</evidence>
<dbReference type="InterPro" id="IPR000835">
    <property type="entry name" value="HTH_MarR-typ"/>
</dbReference>
<feature type="domain" description="HTH marR-type" evidence="4">
    <location>
        <begin position="25"/>
        <end position="155"/>
    </location>
</feature>
<dbReference type="SMART" id="SM00347">
    <property type="entry name" value="HTH_MARR"/>
    <property type="match status" value="1"/>
</dbReference>
<dbReference type="EMBL" id="JAIEZQ010000002">
    <property type="protein sequence ID" value="MBY9075125.1"/>
    <property type="molecule type" value="Genomic_DNA"/>
</dbReference>
<name>A0ABS7RJ95_9ACTN</name>
<evidence type="ECO:0000259" key="4">
    <source>
        <dbReference type="PROSITE" id="PS50995"/>
    </source>
</evidence>
<dbReference type="PROSITE" id="PS01117">
    <property type="entry name" value="HTH_MARR_1"/>
    <property type="match status" value="1"/>
</dbReference>
<dbReference type="PROSITE" id="PS50995">
    <property type="entry name" value="HTH_MARR_2"/>
    <property type="match status" value="1"/>
</dbReference>
<proteinExistence type="predicted"/>
<sequence length="159" mass="17230">MTAGEVAAATDATRAGTTQALRDIERELGVLLHRVRRRTAENAQAVDPGLQPAAYPVLLYVVEHEGVRAAAIVEHFGIDKGAVSRHVGHLEALGLVTRSCDPDDRRAQVLVATATGQERVRSLQAERRRVFADRLSDWSEEELADLAGRLARYNAALGG</sequence>
<dbReference type="Pfam" id="PF12802">
    <property type="entry name" value="MarR_2"/>
    <property type="match status" value="1"/>
</dbReference>
<evidence type="ECO:0000256" key="2">
    <source>
        <dbReference type="ARBA" id="ARBA00023125"/>
    </source>
</evidence>
<dbReference type="PANTHER" id="PTHR33164">
    <property type="entry name" value="TRANSCRIPTIONAL REGULATOR, MARR FAMILY"/>
    <property type="match status" value="1"/>
</dbReference>
<keyword evidence="1" id="KW-0805">Transcription regulation</keyword>
<dbReference type="InterPro" id="IPR036388">
    <property type="entry name" value="WH-like_DNA-bd_sf"/>
</dbReference>
<dbReference type="Proteomes" id="UP000754710">
    <property type="component" value="Unassembled WGS sequence"/>
</dbReference>
<accession>A0ABS7RJ95</accession>
<evidence type="ECO:0000313" key="5">
    <source>
        <dbReference type="EMBL" id="MBY9075125.1"/>
    </source>
</evidence>
<dbReference type="PANTHER" id="PTHR33164:SF57">
    <property type="entry name" value="MARR-FAMILY TRANSCRIPTIONAL REGULATOR"/>
    <property type="match status" value="1"/>
</dbReference>
<evidence type="ECO:0000256" key="1">
    <source>
        <dbReference type="ARBA" id="ARBA00023015"/>
    </source>
</evidence>
<dbReference type="Gene3D" id="1.10.10.10">
    <property type="entry name" value="Winged helix-like DNA-binding domain superfamily/Winged helix DNA-binding domain"/>
    <property type="match status" value="1"/>
</dbReference>
<dbReference type="InterPro" id="IPR023187">
    <property type="entry name" value="Tscrpt_reg_MarR-type_CS"/>
</dbReference>
<gene>
    <name evidence="5" type="ORF">K1X13_09865</name>
</gene>
<comment type="caution">
    <text evidence="5">The sequence shown here is derived from an EMBL/GenBank/DDBJ whole genome shotgun (WGS) entry which is preliminary data.</text>
</comment>
<dbReference type="SUPFAM" id="SSF46785">
    <property type="entry name" value="Winged helix' DNA-binding domain"/>
    <property type="match status" value="1"/>
</dbReference>
<protein>
    <submittedName>
        <fullName evidence="5">MarR family transcriptional regulator</fullName>
    </submittedName>
</protein>
<dbReference type="InterPro" id="IPR036390">
    <property type="entry name" value="WH_DNA-bd_sf"/>
</dbReference>
<keyword evidence="6" id="KW-1185">Reference proteome</keyword>
<organism evidence="5 6">
    <name type="scientific">Nocardioides jiangsuensis</name>
    <dbReference type="NCBI Taxonomy" id="2866161"/>
    <lineage>
        <taxon>Bacteria</taxon>
        <taxon>Bacillati</taxon>
        <taxon>Actinomycetota</taxon>
        <taxon>Actinomycetes</taxon>
        <taxon>Propionibacteriales</taxon>
        <taxon>Nocardioidaceae</taxon>
        <taxon>Nocardioides</taxon>
    </lineage>
</organism>
<reference evidence="5 6" key="1">
    <citation type="submission" date="2021-08" db="EMBL/GenBank/DDBJ databases">
        <title>Nocardioides bacterium WL0053 sp. nov., isolated from the sediment.</title>
        <authorList>
            <person name="Wang L."/>
            <person name="Zhang D."/>
            <person name="Zhang A."/>
        </authorList>
    </citation>
    <scope>NUCLEOTIDE SEQUENCE [LARGE SCALE GENOMIC DNA]</scope>
    <source>
        <strain evidence="5 6">WL0053</strain>
    </source>
</reference>
<keyword evidence="3" id="KW-0804">Transcription</keyword>
<dbReference type="RefSeq" id="WP_221024917.1">
    <property type="nucleotide sequence ID" value="NZ_JAIEZQ010000002.1"/>
</dbReference>
<dbReference type="InterPro" id="IPR039422">
    <property type="entry name" value="MarR/SlyA-like"/>
</dbReference>